<evidence type="ECO:0000256" key="2">
    <source>
        <dbReference type="ARBA" id="ARBA00023163"/>
    </source>
</evidence>
<feature type="domain" description="HTH bat-type" evidence="3">
    <location>
        <begin position="149"/>
        <end position="200"/>
    </location>
</feature>
<keyword evidence="1" id="KW-0805">Transcription regulation</keyword>
<evidence type="ECO:0000259" key="3">
    <source>
        <dbReference type="Pfam" id="PF04967"/>
    </source>
</evidence>
<comment type="caution">
    <text evidence="4">The sequence shown here is derived from an EMBL/GenBank/DDBJ whole genome shotgun (WGS) entry which is preliminary data.</text>
</comment>
<dbReference type="EMBL" id="BAABKX010000030">
    <property type="protein sequence ID" value="GAA5063899.1"/>
    <property type="molecule type" value="Genomic_DNA"/>
</dbReference>
<dbReference type="RefSeq" id="WP_227778696.1">
    <property type="nucleotide sequence ID" value="NZ_BAABKX010000030.1"/>
</dbReference>
<name>A0AAV3UQR0_9EURY</name>
<gene>
    <name evidence="4" type="ORF">GCM10025751_52790</name>
</gene>
<protein>
    <recommendedName>
        <fullName evidence="3">HTH bat-type domain-containing protein</fullName>
    </recommendedName>
</protein>
<evidence type="ECO:0000313" key="4">
    <source>
        <dbReference type="EMBL" id="GAA5063899.1"/>
    </source>
</evidence>
<reference evidence="4 5" key="1">
    <citation type="journal article" date="2019" name="Int. J. Syst. Evol. Microbiol.">
        <title>The Global Catalogue of Microorganisms (GCM) 10K type strain sequencing project: providing services to taxonomists for standard genome sequencing and annotation.</title>
        <authorList>
            <consortium name="The Broad Institute Genomics Platform"/>
            <consortium name="The Broad Institute Genome Sequencing Center for Infectious Disease"/>
            <person name="Wu L."/>
            <person name="Ma J."/>
        </authorList>
    </citation>
    <scope>NUCLEOTIDE SEQUENCE [LARGE SCALE GENOMIC DNA]</scope>
    <source>
        <strain evidence="4 5">JCM 17504</strain>
    </source>
</reference>
<proteinExistence type="predicted"/>
<dbReference type="PANTHER" id="PTHR34236">
    <property type="entry name" value="DIMETHYL SULFOXIDE REDUCTASE TRANSCRIPTIONAL ACTIVATOR"/>
    <property type="match status" value="1"/>
</dbReference>
<dbReference type="InterPro" id="IPR013324">
    <property type="entry name" value="RNA_pol_sigma_r3/r4-like"/>
</dbReference>
<keyword evidence="2" id="KW-0804">Transcription</keyword>
<dbReference type="PANTHER" id="PTHR34236:SF1">
    <property type="entry name" value="DIMETHYL SULFOXIDE REDUCTASE TRANSCRIPTIONAL ACTIVATOR"/>
    <property type="match status" value="1"/>
</dbReference>
<evidence type="ECO:0000256" key="1">
    <source>
        <dbReference type="ARBA" id="ARBA00023015"/>
    </source>
</evidence>
<dbReference type="Pfam" id="PF04967">
    <property type="entry name" value="HTH_10"/>
    <property type="match status" value="1"/>
</dbReference>
<keyword evidence="5" id="KW-1185">Reference proteome</keyword>
<dbReference type="AlphaFoldDB" id="A0AAV3UQR0"/>
<dbReference type="SUPFAM" id="SSF88659">
    <property type="entry name" value="Sigma3 and sigma4 domains of RNA polymerase sigma factors"/>
    <property type="match status" value="1"/>
</dbReference>
<dbReference type="GeneID" id="68617477"/>
<evidence type="ECO:0000313" key="5">
    <source>
        <dbReference type="Proteomes" id="UP001501729"/>
    </source>
</evidence>
<organism evidence="4 5">
    <name type="scientific">Haladaptatus pallidirubidus</name>
    <dbReference type="NCBI Taxonomy" id="1008152"/>
    <lineage>
        <taxon>Archaea</taxon>
        <taxon>Methanobacteriati</taxon>
        <taxon>Methanobacteriota</taxon>
        <taxon>Stenosarchaea group</taxon>
        <taxon>Halobacteria</taxon>
        <taxon>Halobacteriales</taxon>
        <taxon>Haladaptataceae</taxon>
        <taxon>Haladaptatus</taxon>
    </lineage>
</organism>
<dbReference type="Proteomes" id="UP001501729">
    <property type="component" value="Unassembled WGS sequence"/>
</dbReference>
<sequence>MPRATIKIKPPGDQFDDFFRKHPDDVFKILASFHTESGICVLMEAETQNAETIIEDFEEAAHVQSYDVLNCTDQSLLIQHVMQQPAPYQMLHSVEVLPNYPLTIQNGWVIVETFTTQEQLSQLKAAFEMNDVTYDVVSITSLADPTTLLTDRQRRVVTEAFSRGYYNSPRECSLTDLAAELEISKSTASDILHRAEGHIISEFIAASGMKVD</sequence>
<accession>A0AAV3UQR0</accession>
<dbReference type="InterPro" id="IPR007050">
    <property type="entry name" value="HTH_bacterioopsin"/>
</dbReference>